<organism evidence="1 2">
    <name type="scientific">Hansschlegelia zhihuaiae</name>
    <dbReference type="NCBI Taxonomy" id="405005"/>
    <lineage>
        <taxon>Bacteria</taxon>
        <taxon>Pseudomonadati</taxon>
        <taxon>Pseudomonadota</taxon>
        <taxon>Alphaproteobacteria</taxon>
        <taxon>Hyphomicrobiales</taxon>
        <taxon>Methylopilaceae</taxon>
        <taxon>Hansschlegelia</taxon>
    </lineage>
</organism>
<name>A0A4Q0M328_9HYPH</name>
<gene>
    <name evidence="1" type="ORF">EK403_21435</name>
</gene>
<evidence type="ECO:0000313" key="1">
    <source>
        <dbReference type="EMBL" id="RXF67321.1"/>
    </source>
</evidence>
<proteinExistence type="predicted"/>
<comment type="caution">
    <text evidence="1">The sequence shown here is derived from an EMBL/GenBank/DDBJ whole genome shotgun (WGS) entry which is preliminary data.</text>
</comment>
<protein>
    <submittedName>
        <fullName evidence="1">Uncharacterized protein</fullName>
    </submittedName>
</protein>
<accession>A0A4Q0M328</accession>
<sequence length="172" mass="19296">MAKLPKGADLPDFLMTDEAQTFVGELSAEPDVSKTAGRITSVTDGRISTEPNAHDFERDPGHYIDVDDNGFILGGAVKLSELPLSRRDYDTAQRSATKPAGQTQYSAGYLAYAMIDGYQQLRKDFGIYRVLEVGLKQAQDAGKKKQIAYWETQLDIRRKLILRDIGYWSHFM</sequence>
<dbReference type="Proteomes" id="UP000289708">
    <property type="component" value="Unassembled WGS sequence"/>
</dbReference>
<dbReference type="OrthoDB" id="267579at2"/>
<keyword evidence="2" id="KW-1185">Reference proteome</keyword>
<dbReference type="EMBL" id="RYFI01000034">
    <property type="protein sequence ID" value="RXF67321.1"/>
    <property type="molecule type" value="Genomic_DNA"/>
</dbReference>
<reference evidence="1 2" key="1">
    <citation type="submission" date="2018-12" db="EMBL/GenBank/DDBJ databases">
        <title>bacterium Hansschlegelia zhihuaiae S113.</title>
        <authorList>
            <person name="He J."/>
        </authorList>
    </citation>
    <scope>NUCLEOTIDE SEQUENCE [LARGE SCALE GENOMIC DNA]</scope>
    <source>
        <strain evidence="1 2">S 113</strain>
    </source>
</reference>
<dbReference type="RefSeq" id="WP_128779497.1">
    <property type="nucleotide sequence ID" value="NZ_RYFI01000034.1"/>
</dbReference>
<dbReference type="AlphaFoldDB" id="A0A4Q0M328"/>
<evidence type="ECO:0000313" key="2">
    <source>
        <dbReference type="Proteomes" id="UP000289708"/>
    </source>
</evidence>